<name>A0A919MVN4_9ACTN</name>
<feature type="compositionally biased region" description="Polar residues" evidence="6">
    <location>
        <begin position="1"/>
        <end position="10"/>
    </location>
</feature>
<keyword evidence="9" id="KW-1185">Reference proteome</keyword>
<gene>
    <name evidence="8" type="ORF">Ari01nite_12650</name>
</gene>
<dbReference type="Gene3D" id="3.40.30.10">
    <property type="entry name" value="Glutaredoxin"/>
    <property type="match status" value="1"/>
</dbReference>
<organism evidence="8 9">
    <name type="scientific">Paractinoplanes rishiriensis</name>
    <dbReference type="NCBI Taxonomy" id="1050105"/>
    <lineage>
        <taxon>Bacteria</taxon>
        <taxon>Bacillati</taxon>
        <taxon>Actinomycetota</taxon>
        <taxon>Actinomycetes</taxon>
        <taxon>Micromonosporales</taxon>
        <taxon>Micromonosporaceae</taxon>
        <taxon>Paractinoplanes</taxon>
    </lineage>
</organism>
<comment type="caution">
    <text evidence="8">The sequence shown here is derived from an EMBL/GenBank/DDBJ whole genome shotgun (WGS) entry which is preliminary data.</text>
</comment>
<dbReference type="PANTHER" id="PTHR45663:SF11">
    <property type="entry name" value="GEO12009P1"/>
    <property type="match status" value="1"/>
</dbReference>
<dbReference type="SUPFAM" id="SSF52833">
    <property type="entry name" value="Thioredoxin-like"/>
    <property type="match status" value="1"/>
</dbReference>
<dbReference type="InterPro" id="IPR036249">
    <property type="entry name" value="Thioredoxin-like_sf"/>
</dbReference>
<keyword evidence="5" id="KW-0676">Redox-active center</keyword>
<evidence type="ECO:0000256" key="1">
    <source>
        <dbReference type="ARBA" id="ARBA00008987"/>
    </source>
</evidence>
<dbReference type="InterPro" id="IPR017937">
    <property type="entry name" value="Thioredoxin_CS"/>
</dbReference>
<keyword evidence="3" id="KW-0249">Electron transport</keyword>
<protein>
    <submittedName>
        <fullName evidence="8">Co-chaperone YbbN</fullName>
    </submittedName>
</protein>
<evidence type="ECO:0000256" key="4">
    <source>
        <dbReference type="ARBA" id="ARBA00023157"/>
    </source>
</evidence>
<evidence type="ECO:0000313" key="9">
    <source>
        <dbReference type="Proteomes" id="UP000636960"/>
    </source>
</evidence>
<dbReference type="Pfam" id="PF00085">
    <property type="entry name" value="Thioredoxin"/>
    <property type="match status" value="1"/>
</dbReference>
<evidence type="ECO:0000256" key="5">
    <source>
        <dbReference type="ARBA" id="ARBA00023284"/>
    </source>
</evidence>
<feature type="compositionally biased region" description="Gly residues" evidence="6">
    <location>
        <begin position="49"/>
        <end position="71"/>
    </location>
</feature>
<dbReference type="PANTHER" id="PTHR45663">
    <property type="entry name" value="GEO12009P1"/>
    <property type="match status" value="1"/>
</dbReference>
<evidence type="ECO:0000256" key="3">
    <source>
        <dbReference type="ARBA" id="ARBA00022982"/>
    </source>
</evidence>
<dbReference type="Pfam" id="PF14561">
    <property type="entry name" value="TPR_20"/>
    <property type="match status" value="1"/>
</dbReference>
<evidence type="ECO:0000259" key="7">
    <source>
        <dbReference type="PROSITE" id="PS51352"/>
    </source>
</evidence>
<dbReference type="Gene3D" id="1.25.40.10">
    <property type="entry name" value="Tetratricopeptide repeat domain"/>
    <property type="match status" value="1"/>
</dbReference>
<dbReference type="AlphaFoldDB" id="A0A919MVN4"/>
<comment type="similarity">
    <text evidence="1">Belongs to the thioredoxin family.</text>
</comment>
<keyword evidence="4" id="KW-1015">Disulfide bond</keyword>
<evidence type="ECO:0000256" key="6">
    <source>
        <dbReference type="SAM" id="MobiDB-lite"/>
    </source>
</evidence>
<dbReference type="RefSeq" id="WP_203780088.1">
    <property type="nucleotide sequence ID" value="NZ_BOMV01000007.1"/>
</dbReference>
<dbReference type="GO" id="GO:0005737">
    <property type="term" value="C:cytoplasm"/>
    <property type="evidence" value="ECO:0007669"/>
    <property type="project" value="TreeGrafter"/>
</dbReference>
<dbReference type="InterPro" id="IPR011990">
    <property type="entry name" value="TPR-like_helical_dom_sf"/>
</dbReference>
<dbReference type="GO" id="GO:0006950">
    <property type="term" value="P:response to stress"/>
    <property type="evidence" value="ECO:0007669"/>
    <property type="project" value="UniProtKB-ARBA"/>
</dbReference>
<dbReference type="InterPro" id="IPR013766">
    <property type="entry name" value="Thioredoxin_domain"/>
</dbReference>
<dbReference type="Proteomes" id="UP000636960">
    <property type="component" value="Unassembled WGS sequence"/>
</dbReference>
<dbReference type="PROSITE" id="PS51352">
    <property type="entry name" value="THIOREDOXIN_2"/>
    <property type="match status" value="1"/>
</dbReference>
<dbReference type="GO" id="GO:0015035">
    <property type="term" value="F:protein-disulfide reductase activity"/>
    <property type="evidence" value="ECO:0007669"/>
    <property type="project" value="TreeGrafter"/>
</dbReference>
<sequence length="327" mass="33326">MSDPRTTPSIFTRGAVDLSALRAPAASPQTAPARPAGASPNGAAPDGAAPGGALPGSGQPGSGQPGSGGGEPETIIDVTEANFQTAVLERSLTTPVILDFWADWCEPCKQLSPVLERLAQAGGGSWVLGKIDVDANPRLAQALRVQGIPMVIAVVGGQLVEGFTGVLAEHQVKQYVDAVLKAGGVSTAPEADPRLDSADDALMEGDLDAAEVAYRKILAESPNDAAAESGLAQVDLYRRVSGADPSTALAKADAAPDDLDAQRLAADVEVLSGAADKAYARLVGLVKRTSGDDRDAVRKHLLSLFSVAGPDDPAVAAARRALASALF</sequence>
<keyword evidence="2" id="KW-0813">Transport</keyword>
<accession>A0A919MVN4</accession>
<proteinExistence type="inferred from homology"/>
<evidence type="ECO:0000313" key="8">
    <source>
        <dbReference type="EMBL" id="GIE93800.1"/>
    </source>
</evidence>
<feature type="region of interest" description="Disordered" evidence="6">
    <location>
        <begin position="1"/>
        <end position="74"/>
    </location>
</feature>
<feature type="domain" description="Thioredoxin" evidence="7">
    <location>
        <begin position="53"/>
        <end position="181"/>
    </location>
</feature>
<dbReference type="EMBL" id="BOMV01000007">
    <property type="protein sequence ID" value="GIE93800.1"/>
    <property type="molecule type" value="Genomic_DNA"/>
</dbReference>
<reference evidence="8" key="1">
    <citation type="submission" date="2021-01" db="EMBL/GenBank/DDBJ databases">
        <title>Whole genome shotgun sequence of Actinoplanes rishiriensis NBRC 108556.</title>
        <authorList>
            <person name="Komaki H."/>
            <person name="Tamura T."/>
        </authorList>
    </citation>
    <scope>NUCLEOTIDE SEQUENCE</scope>
    <source>
        <strain evidence="8">NBRC 108556</strain>
    </source>
</reference>
<feature type="compositionally biased region" description="Low complexity" evidence="6">
    <location>
        <begin position="31"/>
        <end position="48"/>
    </location>
</feature>
<dbReference type="CDD" id="cd02956">
    <property type="entry name" value="ybbN"/>
    <property type="match status" value="1"/>
</dbReference>
<evidence type="ECO:0000256" key="2">
    <source>
        <dbReference type="ARBA" id="ARBA00022448"/>
    </source>
</evidence>
<dbReference type="PROSITE" id="PS00194">
    <property type="entry name" value="THIOREDOXIN_1"/>
    <property type="match status" value="1"/>
</dbReference>